<evidence type="ECO:0000256" key="1">
    <source>
        <dbReference type="ARBA" id="ARBA00001198"/>
    </source>
</evidence>
<keyword evidence="8" id="KW-0647">Proteasome</keyword>
<comment type="subcellular location">
    <subcellularLocation>
        <location evidence="2">Nucleus</location>
    </subcellularLocation>
</comment>
<feature type="active site" description="Nucleophile" evidence="9">
    <location>
        <position position="9"/>
    </location>
</feature>
<dbReference type="OMA" id="TFIYGYC"/>
<dbReference type="AlphaFoldDB" id="L2GVH2"/>
<dbReference type="PANTHER" id="PTHR32194:SF0">
    <property type="entry name" value="ATP-DEPENDENT PROTEASE SUBUNIT HSLV"/>
    <property type="match status" value="1"/>
</dbReference>
<dbReference type="PROSITE" id="PS51476">
    <property type="entry name" value="PROTEASOME_BETA_2"/>
    <property type="match status" value="1"/>
</dbReference>
<dbReference type="Proteomes" id="UP000011081">
    <property type="component" value="Unassembled WGS sequence"/>
</dbReference>
<evidence type="ECO:0000256" key="5">
    <source>
        <dbReference type="ARBA" id="ARBA00022670"/>
    </source>
</evidence>
<dbReference type="EC" id="3.4.25.1" evidence="3"/>
<dbReference type="VEuPathDB" id="MicrosporidiaDB:VCUG_01116"/>
<dbReference type="InParanoid" id="L2GVH2"/>
<keyword evidence="6" id="KW-0888">Threonine protease</keyword>
<keyword evidence="4" id="KW-0963">Cytoplasm</keyword>
<evidence type="ECO:0000256" key="3">
    <source>
        <dbReference type="ARBA" id="ARBA00012039"/>
    </source>
</evidence>
<dbReference type="GO" id="GO:0010499">
    <property type="term" value="P:proteasomal ubiquitin-independent protein catabolic process"/>
    <property type="evidence" value="ECO:0007669"/>
    <property type="project" value="EnsemblFungi"/>
</dbReference>
<organism evidence="10 11">
    <name type="scientific">Vavraia culicis (isolate floridensis)</name>
    <name type="common">Microsporidian parasite</name>
    <dbReference type="NCBI Taxonomy" id="948595"/>
    <lineage>
        <taxon>Eukaryota</taxon>
        <taxon>Fungi</taxon>
        <taxon>Fungi incertae sedis</taxon>
        <taxon>Microsporidia</taxon>
        <taxon>Pleistophoridae</taxon>
        <taxon>Vavraia</taxon>
    </lineage>
</organism>
<dbReference type="GO" id="GO:0019774">
    <property type="term" value="C:proteasome core complex, beta-subunit complex"/>
    <property type="evidence" value="ECO:0007669"/>
    <property type="project" value="EnsemblFungi"/>
</dbReference>
<keyword evidence="5" id="KW-0645">Protease</keyword>
<keyword evidence="7" id="KW-0378">Hydrolase</keyword>
<dbReference type="GO" id="GO:0005634">
    <property type="term" value="C:nucleus"/>
    <property type="evidence" value="ECO:0007669"/>
    <property type="project" value="UniProtKB-SubCell"/>
</dbReference>
<reference evidence="11" key="1">
    <citation type="submission" date="2011-03" db="EMBL/GenBank/DDBJ databases">
        <title>The genome sequence of Vavraia culicis strain floridensis.</title>
        <authorList>
            <consortium name="The Broad Institute Genome Sequencing Platform"/>
            <person name="Cuomo C."/>
            <person name="Becnel J."/>
            <person name="Sanscrainte N."/>
            <person name="Young S.K."/>
            <person name="Zeng Q."/>
            <person name="Gargeya S."/>
            <person name="Fitzgerald M."/>
            <person name="Haas B."/>
            <person name="Abouelleil A."/>
            <person name="Alvarado L."/>
            <person name="Arachchi H.M."/>
            <person name="Berlin A."/>
            <person name="Chapman S.B."/>
            <person name="Gearin G."/>
            <person name="Goldberg J."/>
            <person name="Griggs A."/>
            <person name="Gujja S."/>
            <person name="Hansen M."/>
            <person name="Heiman D."/>
            <person name="Howarth C."/>
            <person name="Larimer J."/>
            <person name="Lui A."/>
            <person name="MacDonald P.J.P."/>
            <person name="McCowen C."/>
            <person name="Montmayeur A."/>
            <person name="Murphy C."/>
            <person name="Neiman D."/>
            <person name="Pearson M."/>
            <person name="Priest M."/>
            <person name="Roberts A."/>
            <person name="Saif S."/>
            <person name="Shea T."/>
            <person name="Sisk P."/>
            <person name="Stolte C."/>
            <person name="Sykes S."/>
            <person name="Wortman J."/>
            <person name="Nusbaum C."/>
            <person name="Birren B."/>
        </authorList>
    </citation>
    <scope>NUCLEOTIDE SEQUENCE [LARGE SCALE GENOMIC DNA]</scope>
    <source>
        <strain evidence="11">floridensis</strain>
    </source>
</reference>
<dbReference type="Pfam" id="PF00227">
    <property type="entry name" value="Proteasome"/>
    <property type="match status" value="1"/>
</dbReference>
<gene>
    <name evidence="10" type="ORF">VCUG_01116</name>
</gene>
<evidence type="ECO:0000256" key="9">
    <source>
        <dbReference type="PIRSR" id="PIRSR600243-1"/>
    </source>
</evidence>
<evidence type="ECO:0000256" key="2">
    <source>
        <dbReference type="ARBA" id="ARBA00004123"/>
    </source>
</evidence>
<dbReference type="HOGENOM" id="CLU_035750_5_2_1"/>
<dbReference type="PANTHER" id="PTHR32194">
    <property type="entry name" value="METALLOPROTEASE TLDD"/>
    <property type="match status" value="1"/>
</dbReference>
<dbReference type="EMBL" id="GL877419">
    <property type="protein sequence ID" value="ELA47347.1"/>
    <property type="molecule type" value="Genomic_DNA"/>
</dbReference>
<dbReference type="CDD" id="cd03762">
    <property type="entry name" value="proteasome_beta_type_6"/>
    <property type="match status" value="1"/>
</dbReference>
<comment type="catalytic activity">
    <reaction evidence="1">
        <text>Cleavage of peptide bonds with very broad specificity.</text>
        <dbReference type="EC" id="3.4.25.1"/>
    </reaction>
</comment>
<dbReference type="GO" id="GO:0034515">
    <property type="term" value="C:proteasome storage granule"/>
    <property type="evidence" value="ECO:0007669"/>
    <property type="project" value="EnsemblFungi"/>
</dbReference>
<evidence type="ECO:0000313" key="10">
    <source>
        <dbReference type="EMBL" id="ELA47347.1"/>
    </source>
</evidence>
<dbReference type="GO" id="GO:0004298">
    <property type="term" value="F:threonine-type endopeptidase activity"/>
    <property type="evidence" value="ECO:0007669"/>
    <property type="project" value="UniProtKB-KW"/>
</dbReference>
<sequence>MSEYEMTGTTIVAMKFDGGVIMAADSRTSMGAYVMNRVTNKLTKLSPRIYCCRSGRSSHTQIIAEYTSSKTNLFAYSNEREPLVRDAANLVRALVYYNPMLTASIIVAGYDEEEKGSIYSVNLGGTLLKREWAMGGSGSIFIYGYCDSMYRSDMSFDEKFELTKKLVQLAINRDNSSGGCIRMAVIRKEGVENIFIPGNEV</sequence>
<name>L2GVH2_VAVCU</name>
<dbReference type="FunCoup" id="L2GVH2">
    <property type="interactions" value="197"/>
</dbReference>
<evidence type="ECO:0000256" key="4">
    <source>
        <dbReference type="ARBA" id="ARBA00022490"/>
    </source>
</evidence>
<dbReference type="GO" id="GO:0043161">
    <property type="term" value="P:proteasome-mediated ubiquitin-dependent protein catabolic process"/>
    <property type="evidence" value="ECO:0007669"/>
    <property type="project" value="EnsemblFungi"/>
</dbReference>
<dbReference type="RefSeq" id="XP_008074139.1">
    <property type="nucleotide sequence ID" value="XM_008075948.1"/>
</dbReference>
<protein>
    <recommendedName>
        <fullName evidence="3">proteasome endopeptidase complex</fullName>
        <ecNumber evidence="3">3.4.25.1</ecNumber>
    </recommendedName>
</protein>
<keyword evidence="11" id="KW-1185">Reference proteome</keyword>
<dbReference type="STRING" id="948595.L2GVH2"/>
<dbReference type="InterPro" id="IPR029055">
    <property type="entry name" value="Ntn_hydrolases_N"/>
</dbReference>
<dbReference type="InterPro" id="IPR001353">
    <property type="entry name" value="Proteasome_sua/b"/>
</dbReference>
<dbReference type="Gene3D" id="3.60.20.10">
    <property type="entry name" value="Glutamine Phosphoribosylpyrophosphate, subunit 1, domain 1"/>
    <property type="match status" value="1"/>
</dbReference>
<dbReference type="GeneID" id="19878997"/>
<evidence type="ECO:0000256" key="7">
    <source>
        <dbReference type="ARBA" id="ARBA00022801"/>
    </source>
</evidence>
<accession>L2GVH2</accession>
<evidence type="ECO:0000313" key="11">
    <source>
        <dbReference type="Proteomes" id="UP000011081"/>
    </source>
</evidence>
<dbReference type="InterPro" id="IPR023333">
    <property type="entry name" value="Proteasome_suB-type"/>
</dbReference>
<evidence type="ECO:0000256" key="8">
    <source>
        <dbReference type="ARBA" id="ARBA00022942"/>
    </source>
</evidence>
<proteinExistence type="predicted"/>
<dbReference type="InterPro" id="IPR000243">
    <property type="entry name" value="Pept_T1A_subB"/>
</dbReference>
<dbReference type="SUPFAM" id="SSF56235">
    <property type="entry name" value="N-terminal nucleophile aminohydrolases (Ntn hydrolases)"/>
    <property type="match status" value="1"/>
</dbReference>
<dbReference type="OrthoDB" id="7854943at2759"/>
<dbReference type="PRINTS" id="PR00141">
    <property type="entry name" value="PROTEASOME"/>
</dbReference>
<evidence type="ECO:0000256" key="6">
    <source>
        <dbReference type="ARBA" id="ARBA00022698"/>
    </source>
</evidence>